<dbReference type="PANTHER" id="PTHR24198">
    <property type="entry name" value="ANKYRIN REPEAT AND PROTEIN KINASE DOMAIN-CONTAINING PROTEIN"/>
    <property type="match status" value="1"/>
</dbReference>
<evidence type="ECO:0000256" key="2">
    <source>
        <dbReference type="ARBA" id="ARBA00023043"/>
    </source>
</evidence>
<feature type="compositionally biased region" description="Polar residues" evidence="4">
    <location>
        <begin position="135"/>
        <end position="145"/>
    </location>
</feature>
<evidence type="ECO:0000256" key="4">
    <source>
        <dbReference type="SAM" id="MobiDB-lite"/>
    </source>
</evidence>
<dbReference type="InterPro" id="IPR002110">
    <property type="entry name" value="Ankyrin_rpt"/>
</dbReference>
<gene>
    <name evidence="5" type="ORF">MACK_002911</name>
</gene>
<sequence>MSKDNEECSNTSNNGNQHNINGLNSKESDNVSGNKGSDADNDPLDLSKDCKKCLYITSNSKKLDSAFTMNLKHTNTCKKLESTHLDSIKLSKHDLDVLKDEMFDSIANTQLQKIISNSASNTSNPKSTEPENDKSANISDFQNSSVEKDGPAPTLSSIPDHQSSDHNLKKSDKNLDHSSSYSNLRQLHDENEVWKHIIKRIEPFLDVYSLLMLRQTCKTLYYHKYKLRSHSTLSFRGFAGFDSKWIFDSILPLVHHVLDLPDNCKIRFDFTGCILLKDICTVYLLKSNMITNSFETRQYARNVKELIFDFCHQITDKSLEVMLATKMPNLQRLSLTCCRNENFTGLPFVRGLTRANWPKFNKFRCTFSNIFLEPLQSIADFIYRSMPYGEDGSNSNGTHVNCDAGNLKHCNTTDTFKTLTNYTSLNSLGTSNYSDTSRPSSINNLIGVTKEEVKKDKNDSDEIEFEICGSLGSRRLLDKLGFGIYCTTFTNALKSNNYNLCSKLTKKLQAQLYSLSEQANMKDNSCLALTKNRGSELLVNCPITVKDRTNNNVGIWTLPILLVIHQQNMDMFMLLIKRGARLNVWDSLNKSPLLIACELGFNNFVEKIVKFTMPPIPYDNSRHIPLIVAISNSNVPLVKLLLKENFDINYRCPSIKHYKSPLYVACEHYNLPIIKLLLEKGADPNWKYKHRSTPTLLGYQQDPKVLNLFLDFGAGETSDKRWVLVQVLACAIVKDDLETVELLVTRFPDLVEREHEIWSKPLIAVCKLNKIKIVEMLLRKGVDVDTFDSFGTTPLHASCEEANLEVVNLLLQYDAHLDAQDVFGRTPLHMAILENKPQVVTLLLERGARLDLKEYSCGETALMTAIRTRNEQIATLIVKNRKVDPATVDYHGKNLNYYLQFYKMNKLDVYLTPTHV</sequence>
<feature type="compositionally biased region" description="Polar residues" evidence="4">
    <location>
        <begin position="116"/>
        <end position="127"/>
    </location>
</feature>
<dbReference type="EMBL" id="CP056072">
    <property type="protein sequence ID" value="UKK02814.1"/>
    <property type="molecule type" value="Genomic_DNA"/>
</dbReference>
<feature type="repeat" description="ANK" evidence="3">
    <location>
        <begin position="823"/>
        <end position="855"/>
    </location>
</feature>
<dbReference type="InterPro" id="IPR032675">
    <property type="entry name" value="LRR_dom_sf"/>
</dbReference>
<feature type="repeat" description="ANK" evidence="3">
    <location>
        <begin position="657"/>
        <end position="689"/>
    </location>
</feature>
<dbReference type="InterPro" id="IPR036770">
    <property type="entry name" value="Ankyrin_rpt-contain_sf"/>
</dbReference>
<dbReference type="Pfam" id="PF00023">
    <property type="entry name" value="Ank"/>
    <property type="match status" value="1"/>
</dbReference>
<dbReference type="Gene3D" id="1.25.40.20">
    <property type="entry name" value="Ankyrin repeat-containing domain"/>
    <property type="match status" value="2"/>
</dbReference>
<dbReference type="SMART" id="SM00248">
    <property type="entry name" value="ANK"/>
    <property type="match status" value="9"/>
</dbReference>
<dbReference type="PROSITE" id="PS50088">
    <property type="entry name" value="ANK_REPEAT"/>
    <property type="match status" value="3"/>
</dbReference>
<dbReference type="SUPFAM" id="SSF48403">
    <property type="entry name" value="Ankyrin repeat"/>
    <property type="match status" value="1"/>
</dbReference>
<keyword evidence="2 3" id="KW-0040">ANK repeat</keyword>
<accession>A0A976MDU1</accession>
<evidence type="ECO:0000313" key="5">
    <source>
        <dbReference type="EMBL" id="UKK02814.1"/>
    </source>
</evidence>
<dbReference type="PANTHER" id="PTHR24198:SF165">
    <property type="entry name" value="ANKYRIN REPEAT-CONTAINING PROTEIN-RELATED"/>
    <property type="match status" value="1"/>
</dbReference>
<dbReference type="AlphaFoldDB" id="A0A976MDU1"/>
<feature type="compositionally biased region" description="Low complexity" evidence="4">
    <location>
        <begin position="9"/>
        <end position="25"/>
    </location>
</feature>
<dbReference type="Gene3D" id="3.80.10.10">
    <property type="entry name" value="Ribonuclease Inhibitor"/>
    <property type="match status" value="1"/>
</dbReference>
<organism evidence="5 6">
    <name type="scientific">Theileria orientalis</name>
    <dbReference type="NCBI Taxonomy" id="68886"/>
    <lineage>
        <taxon>Eukaryota</taxon>
        <taxon>Sar</taxon>
        <taxon>Alveolata</taxon>
        <taxon>Apicomplexa</taxon>
        <taxon>Aconoidasida</taxon>
        <taxon>Piroplasmida</taxon>
        <taxon>Theileriidae</taxon>
        <taxon>Theileria</taxon>
    </lineage>
</organism>
<evidence type="ECO:0000256" key="3">
    <source>
        <dbReference type="PROSITE-ProRule" id="PRU00023"/>
    </source>
</evidence>
<evidence type="ECO:0000313" key="6">
    <source>
        <dbReference type="Proteomes" id="UP000244811"/>
    </source>
</evidence>
<keyword evidence="1" id="KW-0677">Repeat</keyword>
<dbReference type="Proteomes" id="UP000244811">
    <property type="component" value="Chromosome 4"/>
</dbReference>
<feature type="compositionally biased region" description="Basic and acidic residues" evidence="4">
    <location>
        <begin position="162"/>
        <end position="176"/>
    </location>
</feature>
<dbReference type="Pfam" id="PF12796">
    <property type="entry name" value="Ank_2"/>
    <property type="match status" value="2"/>
</dbReference>
<name>A0A976MDU1_THEOR</name>
<protein>
    <submittedName>
        <fullName evidence="5">Ankyrin repeat containing protein</fullName>
    </submittedName>
</protein>
<feature type="region of interest" description="Disordered" evidence="4">
    <location>
        <begin position="116"/>
        <end position="179"/>
    </location>
</feature>
<reference evidence="5" key="1">
    <citation type="submission" date="2022-07" db="EMBL/GenBank/DDBJ databases">
        <title>Evaluation of T. orientalis genome assembly methods using nanopore sequencing and analysis of variation between genomes.</title>
        <authorList>
            <person name="Yam J."/>
            <person name="Micallef M.L."/>
            <person name="Liu M."/>
            <person name="Djordjevic S.P."/>
            <person name="Bogema D.R."/>
            <person name="Jenkins C."/>
        </authorList>
    </citation>
    <scope>NUCLEOTIDE SEQUENCE</scope>
    <source>
        <strain evidence="5">Goon Nure</strain>
    </source>
</reference>
<feature type="repeat" description="ANK" evidence="3">
    <location>
        <begin position="790"/>
        <end position="822"/>
    </location>
</feature>
<dbReference type="SUPFAM" id="SSF52047">
    <property type="entry name" value="RNI-like"/>
    <property type="match status" value="1"/>
</dbReference>
<feature type="region of interest" description="Disordered" evidence="4">
    <location>
        <begin position="1"/>
        <end position="42"/>
    </location>
</feature>
<evidence type="ECO:0000256" key="1">
    <source>
        <dbReference type="ARBA" id="ARBA00022737"/>
    </source>
</evidence>
<proteinExistence type="predicted"/>
<dbReference type="PROSITE" id="PS50297">
    <property type="entry name" value="ANK_REP_REGION"/>
    <property type="match status" value="3"/>
</dbReference>